<evidence type="ECO:0000313" key="2">
    <source>
        <dbReference type="Proteomes" id="UP000006062"/>
    </source>
</evidence>
<dbReference type="Proteomes" id="UP000006062">
    <property type="component" value="Chromosome"/>
</dbReference>
<proteinExistence type="predicted"/>
<dbReference type="KEGG" id="tvi:Thivi_1390"/>
<name>I3Y8T0_THIV6</name>
<protein>
    <submittedName>
        <fullName evidence="1">Uncharacterized protein</fullName>
    </submittedName>
</protein>
<dbReference type="HOGENOM" id="CLU_2959436_0_0_6"/>
<gene>
    <name evidence="1" type="ordered locus">Thivi_1390</name>
</gene>
<sequence>MGALANGCVRMKSGNAMIVASMTGHAVTLSGSQIQRPRLCRGMVTRPSVTGQRYALAIG</sequence>
<keyword evidence="2" id="KW-1185">Reference proteome</keyword>
<reference evidence="1 2" key="1">
    <citation type="submission" date="2012-06" db="EMBL/GenBank/DDBJ databases">
        <title>Complete sequence of Thiocystis violascens DSM 198.</title>
        <authorList>
            <consortium name="US DOE Joint Genome Institute"/>
            <person name="Lucas S."/>
            <person name="Han J."/>
            <person name="Lapidus A."/>
            <person name="Cheng J.-F."/>
            <person name="Goodwin L."/>
            <person name="Pitluck S."/>
            <person name="Peters L."/>
            <person name="Ovchinnikova G."/>
            <person name="Teshima H."/>
            <person name="Detter J.C."/>
            <person name="Han C."/>
            <person name="Tapia R."/>
            <person name="Land M."/>
            <person name="Hauser L."/>
            <person name="Kyrpides N."/>
            <person name="Ivanova N."/>
            <person name="Pagani I."/>
            <person name="Vogl K."/>
            <person name="Liu Z."/>
            <person name="Frigaard N.-U."/>
            <person name="Bryant D."/>
            <person name="Woyke T."/>
        </authorList>
    </citation>
    <scope>NUCLEOTIDE SEQUENCE [LARGE SCALE GENOMIC DNA]</scope>
    <source>
        <strain evidence="2">ATCC 17096 / DSM 198 / 6111</strain>
    </source>
</reference>
<dbReference type="EMBL" id="CP003154">
    <property type="protein sequence ID" value="AFL73398.1"/>
    <property type="molecule type" value="Genomic_DNA"/>
</dbReference>
<accession>I3Y8T0</accession>
<organism evidence="1 2">
    <name type="scientific">Thiocystis violascens (strain ATCC 17096 / DSM 198 / 6111)</name>
    <name type="common">Chromatium violascens</name>
    <dbReference type="NCBI Taxonomy" id="765911"/>
    <lineage>
        <taxon>Bacteria</taxon>
        <taxon>Pseudomonadati</taxon>
        <taxon>Pseudomonadota</taxon>
        <taxon>Gammaproteobacteria</taxon>
        <taxon>Chromatiales</taxon>
        <taxon>Chromatiaceae</taxon>
        <taxon>Thiocystis</taxon>
    </lineage>
</organism>
<evidence type="ECO:0000313" key="1">
    <source>
        <dbReference type="EMBL" id="AFL73398.1"/>
    </source>
</evidence>
<dbReference type="AlphaFoldDB" id="I3Y8T0"/>